<dbReference type="AlphaFoldDB" id="A0A810Q181"/>
<sequence length="119" mass="13086">MIKRPNTNAQRLKRHKRVRAKVFGTTERPRLNVFRSEKNIYAQVIDDVAGNTLVSASSLDKEIEGNGGNKTAARAVGKLVAERCKAKGIDTVVFDRGGYLYHGRVAELAEGAREGGLEF</sequence>
<evidence type="ECO:0000313" key="8">
    <source>
        <dbReference type="EMBL" id="BCK82088.1"/>
    </source>
</evidence>
<dbReference type="SUPFAM" id="SSF53137">
    <property type="entry name" value="Translational machinery components"/>
    <property type="match status" value="1"/>
</dbReference>
<dbReference type="Proteomes" id="UP000681035">
    <property type="component" value="Chromosome"/>
</dbReference>
<dbReference type="PANTHER" id="PTHR12899">
    <property type="entry name" value="39S RIBOSOMAL PROTEIN L18, MITOCHONDRIAL"/>
    <property type="match status" value="1"/>
</dbReference>
<dbReference type="CDD" id="cd00432">
    <property type="entry name" value="Ribosomal_L18_L5e"/>
    <property type="match status" value="1"/>
</dbReference>
<name>A0A810Q181_9FIRM</name>
<dbReference type="GO" id="GO:0022625">
    <property type="term" value="C:cytosolic large ribosomal subunit"/>
    <property type="evidence" value="ECO:0007669"/>
    <property type="project" value="TreeGrafter"/>
</dbReference>
<dbReference type="NCBIfam" id="TIGR00060">
    <property type="entry name" value="L18_bact"/>
    <property type="match status" value="1"/>
</dbReference>
<comment type="similarity">
    <text evidence="1 7">Belongs to the universal ribosomal protein uL18 family.</text>
</comment>
<dbReference type="HAMAP" id="MF_01337_B">
    <property type="entry name" value="Ribosomal_uL18_B"/>
    <property type="match status" value="1"/>
</dbReference>
<dbReference type="GO" id="GO:0003735">
    <property type="term" value="F:structural constituent of ribosome"/>
    <property type="evidence" value="ECO:0007669"/>
    <property type="project" value="InterPro"/>
</dbReference>
<evidence type="ECO:0000256" key="6">
    <source>
        <dbReference type="ARBA" id="ARBA00035197"/>
    </source>
</evidence>
<dbReference type="Pfam" id="PF00861">
    <property type="entry name" value="Ribosomal_L18p"/>
    <property type="match status" value="1"/>
</dbReference>
<reference evidence="8" key="1">
    <citation type="submission" date="2020-09" db="EMBL/GenBank/DDBJ databases">
        <title>New species isolated from human feces.</title>
        <authorList>
            <person name="Kitahara M."/>
            <person name="Shigeno Y."/>
            <person name="Shime M."/>
            <person name="Matsumoto Y."/>
            <person name="Nakamura S."/>
            <person name="Motooka D."/>
            <person name="Fukuoka S."/>
            <person name="Nishikawa H."/>
            <person name="Benno Y."/>
        </authorList>
    </citation>
    <scope>NUCLEOTIDE SEQUENCE</scope>
    <source>
        <strain evidence="8">MM50</strain>
    </source>
</reference>
<gene>
    <name evidence="7 8" type="primary">rplR</name>
    <name evidence="8" type="ORF">MM50RIKEN_18510</name>
</gene>
<dbReference type="InterPro" id="IPR005484">
    <property type="entry name" value="Ribosomal_uL18_bac/plant/anim"/>
</dbReference>
<dbReference type="KEGG" id="vcop:MM50RIKEN_18510"/>
<evidence type="ECO:0000256" key="1">
    <source>
        <dbReference type="ARBA" id="ARBA00007116"/>
    </source>
</evidence>
<comment type="function">
    <text evidence="7">This is one of the proteins that bind and probably mediate the attachment of the 5S RNA into the large ribosomal subunit, where it forms part of the central protuberance.</text>
</comment>
<dbReference type="FunFam" id="3.30.420.100:FF:000001">
    <property type="entry name" value="50S ribosomal protein L18"/>
    <property type="match status" value="1"/>
</dbReference>
<proteinExistence type="inferred from homology"/>
<dbReference type="GO" id="GO:0008097">
    <property type="term" value="F:5S rRNA binding"/>
    <property type="evidence" value="ECO:0007669"/>
    <property type="project" value="TreeGrafter"/>
</dbReference>
<organism evidence="8 9">
    <name type="scientific">Vescimonas coprocola</name>
    <dbReference type="NCBI Taxonomy" id="2714355"/>
    <lineage>
        <taxon>Bacteria</taxon>
        <taxon>Bacillati</taxon>
        <taxon>Bacillota</taxon>
        <taxon>Clostridia</taxon>
        <taxon>Eubacteriales</taxon>
        <taxon>Oscillospiraceae</taxon>
        <taxon>Vescimonas</taxon>
    </lineage>
</organism>
<comment type="subunit">
    <text evidence="7">Part of the 50S ribosomal subunit; part of the 5S rRNA/L5/L18/L25 subcomplex. Contacts the 5S and 23S rRNAs.</text>
</comment>
<evidence type="ECO:0000256" key="4">
    <source>
        <dbReference type="ARBA" id="ARBA00022980"/>
    </source>
</evidence>
<dbReference type="PANTHER" id="PTHR12899:SF3">
    <property type="entry name" value="LARGE RIBOSOMAL SUBUNIT PROTEIN UL18M"/>
    <property type="match status" value="1"/>
</dbReference>
<dbReference type="GO" id="GO:0006412">
    <property type="term" value="P:translation"/>
    <property type="evidence" value="ECO:0007669"/>
    <property type="project" value="UniProtKB-UniRule"/>
</dbReference>
<dbReference type="EMBL" id="AP023418">
    <property type="protein sequence ID" value="BCK82088.1"/>
    <property type="molecule type" value="Genomic_DNA"/>
</dbReference>
<dbReference type="RefSeq" id="WP_021858717.1">
    <property type="nucleotide sequence ID" value="NZ_AP023418.1"/>
</dbReference>
<evidence type="ECO:0000313" key="9">
    <source>
        <dbReference type="Proteomes" id="UP000681035"/>
    </source>
</evidence>
<evidence type="ECO:0000256" key="2">
    <source>
        <dbReference type="ARBA" id="ARBA00022730"/>
    </source>
</evidence>
<dbReference type="InterPro" id="IPR057268">
    <property type="entry name" value="Ribosomal_L18"/>
</dbReference>
<evidence type="ECO:0000256" key="7">
    <source>
        <dbReference type="HAMAP-Rule" id="MF_01337"/>
    </source>
</evidence>
<keyword evidence="2 7" id="KW-0699">rRNA-binding</keyword>
<dbReference type="Gene3D" id="3.30.420.100">
    <property type="match status" value="1"/>
</dbReference>
<keyword evidence="9" id="KW-1185">Reference proteome</keyword>
<keyword evidence="4 7" id="KW-0689">Ribosomal protein</keyword>
<evidence type="ECO:0000256" key="5">
    <source>
        <dbReference type="ARBA" id="ARBA00023274"/>
    </source>
</evidence>
<accession>A0A810Q181</accession>
<keyword evidence="3 7" id="KW-0694">RNA-binding</keyword>
<evidence type="ECO:0000256" key="3">
    <source>
        <dbReference type="ARBA" id="ARBA00022884"/>
    </source>
</evidence>
<protein>
    <recommendedName>
        <fullName evidence="6 7">Large ribosomal subunit protein uL18</fullName>
    </recommendedName>
</protein>
<keyword evidence="5 7" id="KW-0687">Ribonucleoprotein</keyword>
<dbReference type="InterPro" id="IPR004389">
    <property type="entry name" value="Ribosomal_uL18_bac-type"/>
</dbReference>